<evidence type="ECO:0000259" key="12">
    <source>
        <dbReference type="Pfam" id="PF01743"/>
    </source>
</evidence>
<dbReference type="Pfam" id="PF01743">
    <property type="entry name" value="PolyA_pol"/>
    <property type="match status" value="1"/>
</dbReference>
<protein>
    <submittedName>
        <fullName evidence="14">HD domain-containing protein</fullName>
    </submittedName>
</protein>
<dbReference type="SUPFAM" id="SSF81891">
    <property type="entry name" value="Poly A polymerase C-terminal region-like"/>
    <property type="match status" value="1"/>
</dbReference>
<evidence type="ECO:0000256" key="5">
    <source>
        <dbReference type="ARBA" id="ARBA00022723"/>
    </source>
</evidence>
<evidence type="ECO:0000256" key="11">
    <source>
        <dbReference type="RuleBase" id="RU003953"/>
    </source>
</evidence>
<dbReference type="InterPro" id="IPR043519">
    <property type="entry name" value="NT_sf"/>
</dbReference>
<name>A0ABS7JNL8_9HELI</name>
<keyword evidence="15" id="KW-1185">Reference proteome</keyword>
<dbReference type="PANTHER" id="PTHR47545:SF1">
    <property type="entry name" value="MULTIFUNCTIONAL CCA PROTEIN"/>
    <property type="match status" value="1"/>
</dbReference>
<dbReference type="EMBL" id="JAIGYQ010000007">
    <property type="protein sequence ID" value="MBX7490998.1"/>
    <property type="molecule type" value="Genomic_DNA"/>
</dbReference>
<dbReference type="Gene3D" id="1.10.3090.10">
    <property type="entry name" value="cca-adding enzyme, domain 2"/>
    <property type="match status" value="1"/>
</dbReference>
<sequence length="421" mass="48434">MAFTNELLENTDYTKQIYLVGGAVRDKLLGIPIKDRDYVAVGFSENDFKHLHKVGKSFPVFLQKDGSQIALARREKKIRHGYNGFSIEIQQVSLYEDLKRRDLTINAIAFDEATQTYHDPFNGIQDLENKTLRHISEAFCEDPLRVLRIARFRARLGGEWKIHPSTKVLIYKMRDELHFLESNRVYKEVEGALLEQNSHLFFESLFELGVLDVIFPSIYALTTLKEGNLHHLEASVFAHTMEVLKLVESKNIKSDKHRLILKFASLYHDIAKPYCYRNFGNSKGHDNLKIVTPLLDIALPNAIKTPMLLLIQNHIKIYLLSKMRPAKCVAFFESYKKDSTLLELQITLLLADKQGSISFEAQQKFSDSNFFAVRTMLLNAFKALLAYSPKEWIAQNTPSPSAIKAHILKEKIRILKGILYF</sequence>
<proteinExistence type="inferred from homology"/>
<dbReference type="PIRSF" id="PIRSF000813">
    <property type="entry name" value="CCA_bact"/>
    <property type="match status" value="1"/>
</dbReference>
<comment type="cofactor">
    <cofactor evidence="1">
        <name>Mg(2+)</name>
        <dbReference type="ChEBI" id="CHEBI:18420"/>
    </cofactor>
</comment>
<comment type="similarity">
    <text evidence="11">Belongs to the tRNA nucleotidyltransferase/poly(A) polymerase family.</text>
</comment>
<dbReference type="PANTHER" id="PTHR47545">
    <property type="entry name" value="MULTIFUNCTIONAL CCA PROTEIN"/>
    <property type="match status" value="1"/>
</dbReference>
<evidence type="ECO:0000256" key="8">
    <source>
        <dbReference type="ARBA" id="ARBA00022840"/>
    </source>
</evidence>
<keyword evidence="6" id="KW-0547">Nucleotide-binding</keyword>
<evidence type="ECO:0000256" key="1">
    <source>
        <dbReference type="ARBA" id="ARBA00001946"/>
    </source>
</evidence>
<evidence type="ECO:0000259" key="13">
    <source>
        <dbReference type="Pfam" id="PF12627"/>
    </source>
</evidence>
<reference evidence="14 15" key="1">
    <citation type="submission" date="2021-08" db="EMBL/GenBank/DDBJ databases">
        <title>Helicobacter spp. isolated from feces of Anatolian Ground Squirrel (Spermophilus xanthoprymnus) in Turkey.</title>
        <authorList>
            <person name="Aydin F."/>
            <person name="Abay S."/>
            <person name="Kayman T."/>
            <person name="Karakaya E."/>
            <person name="Saticioglu I.B."/>
        </authorList>
    </citation>
    <scope>NUCLEOTIDE SEQUENCE [LARGE SCALE GENOMIC DNA]</scope>
    <source>
        <strain evidence="14 15">Faydin-H70</strain>
    </source>
</reference>
<evidence type="ECO:0000256" key="3">
    <source>
        <dbReference type="ARBA" id="ARBA00022694"/>
    </source>
</evidence>
<dbReference type="CDD" id="cd05398">
    <property type="entry name" value="NT_ClassII-CCAase"/>
    <property type="match status" value="1"/>
</dbReference>
<evidence type="ECO:0000256" key="10">
    <source>
        <dbReference type="ARBA" id="ARBA00022884"/>
    </source>
</evidence>
<evidence type="ECO:0000256" key="2">
    <source>
        <dbReference type="ARBA" id="ARBA00022679"/>
    </source>
</evidence>
<dbReference type="RefSeq" id="WP_221532274.1">
    <property type="nucleotide sequence ID" value="NZ_JAIGYP010000007.1"/>
</dbReference>
<evidence type="ECO:0000256" key="6">
    <source>
        <dbReference type="ARBA" id="ARBA00022741"/>
    </source>
</evidence>
<keyword evidence="9" id="KW-0460">Magnesium</keyword>
<dbReference type="SUPFAM" id="SSF81301">
    <property type="entry name" value="Nucleotidyltransferase"/>
    <property type="match status" value="1"/>
</dbReference>
<dbReference type="InterPro" id="IPR032828">
    <property type="entry name" value="PolyA_RNA-bd"/>
</dbReference>
<evidence type="ECO:0000256" key="7">
    <source>
        <dbReference type="ARBA" id="ARBA00022800"/>
    </source>
</evidence>
<dbReference type="Gene3D" id="3.30.460.10">
    <property type="entry name" value="Beta Polymerase, domain 2"/>
    <property type="match status" value="1"/>
</dbReference>
<keyword evidence="10 11" id="KW-0694">RNA-binding</keyword>
<dbReference type="InterPro" id="IPR012006">
    <property type="entry name" value="CCA_bact"/>
</dbReference>
<keyword evidence="4" id="KW-0548">Nucleotidyltransferase</keyword>
<evidence type="ECO:0000256" key="9">
    <source>
        <dbReference type="ARBA" id="ARBA00022842"/>
    </source>
</evidence>
<dbReference type="Pfam" id="PF12627">
    <property type="entry name" value="PolyA_pol_RNAbd"/>
    <property type="match status" value="1"/>
</dbReference>
<dbReference type="InterPro" id="IPR002646">
    <property type="entry name" value="PolA_pol_head_dom"/>
</dbReference>
<evidence type="ECO:0000313" key="15">
    <source>
        <dbReference type="Proteomes" id="UP000700059"/>
    </source>
</evidence>
<comment type="caution">
    <text evidence="14">The sequence shown here is derived from an EMBL/GenBank/DDBJ whole genome shotgun (WGS) entry which is preliminary data.</text>
</comment>
<feature type="domain" description="tRNA nucleotidyltransferase/poly(A) polymerase RNA and SrmB- binding" evidence="13">
    <location>
        <begin position="161"/>
        <end position="218"/>
    </location>
</feature>
<dbReference type="InterPro" id="IPR050124">
    <property type="entry name" value="tRNA_CCA-adding_enzyme"/>
</dbReference>
<evidence type="ECO:0000256" key="4">
    <source>
        <dbReference type="ARBA" id="ARBA00022695"/>
    </source>
</evidence>
<keyword evidence="8" id="KW-0067">ATP-binding</keyword>
<accession>A0ABS7JNL8</accession>
<organism evidence="14 15">
    <name type="scientific">Helicobacter turcicus</name>
    <dbReference type="NCBI Taxonomy" id="2867412"/>
    <lineage>
        <taxon>Bacteria</taxon>
        <taxon>Pseudomonadati</taxon>
        <taxon>Campylobacterota</taxon>
        <taxon>Epsilonproteobacteria</taxon>
        <taxon>Campylobacterales</taxon>
        <taxon>Helicobacteraceae</taxon>
        <taxon>Helicobacter</taxon>
    </lineage>
</organism>
<dbReference type="Proteomes" id="UP000700059">
    <property type="component" value="Unassembled WGS sequence"/>
</dbReference>
<keyword evidence="7" id="KW-0692">RNA repair</keyword>
<feature type="domain" description="Poly A polymerase head" evidence="12">
    <location>
        <begin position="17"/>
        <end position="133"/>
    </location>
</feature>
<keyword evidence="2 11" id="KW-0808">Transferase</keyword>
<keyword evidence="3" id="KW-0819">tRNA processing</keyword>
<keyword evidence="5" id="KW-0479">Metal-binding</keyword>
<evidence type="ECO:0000313" key="14">
    <source>
        <dbReference type="EMBL" id="MBX7490998.1"/>
    </source>
</evidence>
<gene>
    <name evidence="14" type="ORF">K4G57_05920</name>
</gene>